<dbReference type="Proteomes" id="UP000266441">
    <property type="component" value="Unassembled WGS sequence"/>
</dbReference>
<evidence type="ECO:0000313" key="11">
    <source>
        <dbReference type="Proteomes" id="UP000266441"/>
    </source>
</evidence>
<reference evidence="10 11" key="1">
    <citation type="journal article" date="2015" name="Int. J. Syst. Evol. Microbiol.">
        <title>Mariniphaga sediminis sp. nov., isolated from coastal sediment.</title>
        <authorList>
            <person name="Wang F.Q."/>
            <person name="Shen Q.Y."/>
            <person name="Chen G.J."/>
            <person name="Du Z.J."/>
        </authorList>
    </citation>
    <scope>NUCLEOTIDE SEQUENCE [LARGE SCALE GENOMIC DNA]</scope>
    <source>
        <strain evidence="10 11">SY21</strain>
    </source>
</reference>
<evidence type="ECO:0000256" key="8">
    <source>
        <dbReference type="SAM" id="Phobius"/>
    </source>
</evidence>
<keyword evidence="5 8" id="KW-0812">Transmembrane</keyword>
<dbReference type="AlphaFoldDB" id="A0A399D568"/>
<evidence type="ECO:0000256" key="2">
    <source>
        <dbReference type="ARBA" id="ARBA00022475"/>
    </source>
</evidence>
<organism evidence="10 11">
    <name type="scientific">Mariniphaga sediminis</name>
    <dbReference type="NCBI Taxonomy" id="1628158"/>
    <lineage>
        <taxon>Bacteria</taxon>
        <taxon>Pseudomonadati</taxon>
        <taxon>Bacteroidota</taxon>
        <taxon>Bacteroidia</taxon>
        <taxon>Marinilabiliales</taxon>
        <taxon>Prolixibacteraceae</taxon>
        <taxon>Mariniphaga</taxon>
    </lineage>
</organism>
<feature type="transmembrane region" description="Helical" evidence="8">
    <location>
        <begin position="378"/>
        <end position="398"/>
    </location>
</feature>
<name>A0A399D568_9BACT</name>
<keyword evidence="7 8" id="KW-0472">Membrane</keyword>
<feature type="transmembrane region" description="Helical" evidence="8">
    <location>
        <begin position="170"/>
        <end position="196"/>
    </location>
</feature>
<evidence type="ECO:0000256" key="7">
    <source>
        <dbReference type="ARBA" id="ARBA00023136"/>
    </source>
</evidence>
<protein>
    <submittedName>
        <fullName evidence="10">Phospholipid carrier-dependent glycosyltransferase</fullName>
    </submittedName>
</protein>
<sequence>MSNRSKYTWLFVPLLFLLYSAPSALDYVFHFPDEKYYTDAVLQMMDKEDYFTPYKADGSHRFLKPIATYWVLMGSYKVLGVSKFSSRLLFWLAGALLVMVVYFMTKSLTKERKTAFLAAFITAANPLVLMSASRSIPDILLVLFLTISVWGFLEIMTAENPSSKYYWMAYLGAALAFETKGLPAVAFTGISFLYLLFNPWQQKKIGKLIHPASVIVALMVAVSWFVFMYIEHGSHFFASFFADQIGYRVSSKTVQVITNTSLGVLNLIAFTIPWIIIAFLNFAKLKLFISGANPKTKAILGLIALWIIMVIVMSGAVFKFYDRYLLPVIPLFSLFFALVLTHTETRFKKPILNLFLGLTLFLLLINILYALFILPDKILISGTATGAVFFLLLAAGKFKTVSVEVILANTILLLWFNVHLLLYPLLMPNPGEQLVEAIREKQITGNETIYVYGNIRTASNIRIHSHHKLDVVSMDTIFTLPAEKEDILVFSKKEEPFLNLKDYRVTKGSEEWKRVPQEKFPGFLQPVIQKVKESGTVYYIATPK</sequence>
<feature type="transmembrane region" description="Helical" evidence="8">
    <location>
        <begin position="208"/>
        <end position="230"/>
    </location>
</feature>
<feature type="transmembrane region" description="Helical" evidence="8">
    <location>
        <begin position="299"/>
        <end position="318"/>
    </location>
</feature>
<evidence type="ECO:0000256" key="4">
    <source>
        <dbReference type="ARBA" id="ARBA00022679"/>
    </source>
</evidence>
<evidence type="ECO:0000259" key="9">
    <source>
        <dbReference type="Pfam" id="PF13231"/>
    </source>
</evidence>
<evidence type="ECO:0000256" key="6">
    <source>
        <dbReference type="ARBA" id="ARBA00022989"/>
    </source>
</evidence>
<dbReference type="Pfam" id="PF13231">
    <property type="entry name" value="PMT_2"/>
    <property type="match status" value="1"/>
</dbReference>
<feature type="transmembrane region" description="Helical" evidence="8">
    <location>
        <begin position="114"/>
        <end position="132"/>
    </location>
</feature>
<evidence type="ECO:0000256" key="3">
    <source>
        <dbReference type="ARBA" id="ARBA00022676"/>
    </source>
</evidence>
<dbReference type="GO" id="GO:0010041">
    <property type="term" value="P:response to iron(III) ion"/>
    <property type="evidence" value="ECO:0007669"/>
    <property type="project" value="TreeGrafter"/>
</dbReference>
<keyword evidence="11" id="KW-1185">Reference proteome</keyword>
<dbReference type="GO" id="GO:0009103">
    <property type="term" value="P:lipopolysaccharide biosynthetic process"/>
    <property type="evidence" value="ECO:0007669"/>
    <property type="project" value="UniProtKB-ARBA"/>
</dbReference>
<dbReference type="GO" id="GO:0005886">
    <property type="term" value="C:plasma membrane"/>
    <property type="evidence" value="ECO:0007669"/>
    <property type="project" value="UniProtKB-SubCell"/>
</dbReference>
<accession>A0A399D568</accession>
<feature type="transmembrane region" description="Helical" evidence="8">
    <location>
        <begin position="267"/>
        <end position="287"/>
    </location>
</feature>
<dbReference type="InterPro" id="IPR050297">
    <property type="entry name" value="LipidA_mod_glycosyltrf_83"/>
</dbReference>
<comment type="subcellular location">
    <subcellularLocation>
        <location evidence="1">Cell membrane</location>
        <topology evidence="1">Multi-pass membrane protein</topology>
    </subcellularLocation>
</comment>
<dbReference type="EMBL" id="QWET01000002">
    <property type="protein sequence ID" value="RIH66636.1"/>
    <property type="molecule type" value="Genomic_DNA"/>
</dbReference>
<dbReference type="PANTHER" id="PTHR33908:SF3">
    <property type="entry name" value="UNDECAPRENYL PHOSPHATE-ALPHA-4-AMINO-4-DEOXY-L-ARABINOSE ARABINOSYL TRANSFERASE"/>
    <property type="match status" value="1"/>
</dbReference>
<keyword evidence="3" id="KW-0328">Glycosyltransferase</keyword>
<dbReference type="PANTHER" id="PTHR33908">
    <property type="entry name" value="MANNOSYLTRANSFERASE YKCB-RELATED"/>
    <property type="match status" value="1"/>
</dbReference>
<dbReference type="InterPro" id="IPR038731">
    <property type="entry name" value="RgtA/B/C-like"/>
</dbReference>
<keyword evidence="4 10" id="KW-0808">Transferase</keyword>
<feature type="transmembrane region" description="Helical" evidence="8">
    <location>
        <begin position="88"/>
        <end position="108"/>
    </location>
</feature>
<dbReference type="GO" id="GO:0016763">
    <property type="term" value="F:pentosyltransferase activity"/>
    <property type="evidence" value="ECO:0007669"/>
    <property type="project" value="TreeGrafter"/>
</dbReference>
<feature type="transmembrane region" description="Helical" evidence="8">
    <location>
        <begin position="352"/>
        <end position="372"/>
    </location>
</feature>
<evidence type="ECO:0000256" key="5">
    <source>
        <dbReference type="ARBA" id="ARBA00022692"/>
    </source>
</evidence>
<keyword evidence="2" id="KW-1003">Cell membrane</keyword>
<comment type="caution">
    <text evidence="10">The sequence shown here is derived from an EMBL/GenBank/DDBJ whole genome shotgun (WGS) entry which is preliminary data.</text>
</comment>
<feature type="transmembrane region" description="Helical" evidence="8">
    <location>
        <begin position="324"/>
        <end position="340"/>
    </location>
</feature>
<feature type="transmembrane region" description="Helical" evidence="8">
    <location>
        <begin position="405"/>
        <end position="426"/>
    </location>
</feature>
<keyword evidence="6 8" id="KW-1133">Transmembrane helix</keyword>
<evidence type="ECO:0000256" key="1">
    <source>
        <dbReference type="ARBA" id="ARBA00004651"/>
    </source>
</evidence>
<dbReference type="OrthoDB" id="8353433at2"/>
<gene>
    <name evidence="10" type="ORF">D1164_03285</name>
</gene>
<feature type="transmembrane region" description="Helical" evidence="8">
    <location>
        <begin position="62"/>
        <end position="81"/>
    </location>
</feature>
<evidence type="ECO:0000313" key="10">
    <source>
        <dbReference type="EMBL" id="RIH66636.1"/>
    </source>
</evidence>
<dbReference type="RefSeq" id="WP_119348510.1">
    <property type="nucleotide sequence ID" value="NZ_QWET01000002.1"/>
</dbReference>
<feature type="transmembrane region" description="Helical" evidence="8">
    <location>
        <begin position="139"/>
        <end position="158"/>
    </location>
</feature>
<feature type="domain" description="Glycosyltransferase RgtA/B/C/D-like" evidence="9">
    <location>
        <begin position="64"/>
        <end position="224"/>
    </location>
</feature>
<proteinExistence type="predicted"/>